<keyword evidence="1" id="KW-0472">Membrane</keyword>
<dbReference type="AlphaFoldDB" id="A0A518B0C8"/>
<reference evidence="3 4" key="1">
    <citation type="submission" date="2019-02" db="EMBL/GenBank/DDBJ databases">
        <title>Deep-cultivation of Planctomycetes and their phenomic and genomic characterization uncovers novel biology.</title>
        <authorList>
            <person name="Wiegand S."/>
            <person name="Jogler M."/>
            <person name="Boedeker C."/>
            <person name="Pinto D."/>
            <person name="Vollmers J."/>
            <person name="Rivas-Marin E."/>
            <person name="Kohn T."/>
            <person name="Peeters S.H."/>
            <person name="Heuer A."/>
            <person name="Rast P."/>
            <person name="Oberbeckmann S."/>
            <person name="Bunk B."/>
            <person name="Jeske O."/>
            <person name="Meyerdierks A."/>
            <person name="Storesund J.E."/>
            <person name="Kallscheuer N."/>
            <person name="Luecker S."/>
            <person name="Lage O.M."/>
            <person name="Pohl T."/>
            <person name="Merkel B.J."/>
            <person name="Hornburger P."/>
            <person name="Mueller R.-W."/>
            <person name="Bruemmer F."/>
            <person name="Labrenz M."/>
            <person name="Spormann A.M."/>
            <person name="Op den Camp H."/>
            <person name="Overmann J."/>
            <person name="Amann R."/>
            <person name="Jetten M.S.M."/>
            <person name="Mascher T."/>
            <person name="Medema M.H."/>
            <person name="Devos D.P."/>
            <person name="Kaster A.-K."/>
            <person name="Ovreas L."/>
            <person name="Rohde M."/>
            <person name="Galperin M.Y."/>
            <person name="Jogler C."/>
        </authorList>
    </citation>
    <scope>NUCLEOTIDE SEQUENCE [LARGE SCALE GENOMIC DNA]</scope>
    <source>
        <strain evidence="3 4">Pan216</strain>
    </source>
</reference>
<dbReference type="SUPFAM" id="SSF54523">
    <property type="entry name" value="Pili subunits"/>
    <property type="match status" value="1"/>
</dbReference>
<keyword evidence="4" id="KW-1185">Reference proteome</keyword>
<gene>
    <name evidence="3" type="ORF">Pan216_12600</name>
</gene>
<keyword evidence="1" id="KW-1133">Transmembrane helix</keyword>
<evidence type="ECO:0000313" key="3">
    <source>
        <dbReference type="EMBL" id="QDU60421.1"/>
    </source>
</evidence>
<dbReference type="Pfam" id="PF07963">
    <property type="entry name" value="N_methyl"/>
    <property type="match status" value="1"/>
</dbReference>
<feature type="transmembrane region" description="Helical" evidence="1">
    <location>
        <begin position="20"/>
        <end position="38"/>
    </location>
</feature>
<dbReference type="PANTHER" id="PTHR30093">
    <property type="entry name" value="GENERAL SECRETION PATHWAY PROTEIN G"/>
    <property type="match status" value="1"/>
</dbReference>
<dbReference type="OrthoDB" id="255848at2"/>
<dbReference type="Pfam" id="PF07596">
    <property type="entry name" value="SBP_bac_10"/>
    <property type="match status" value="1"/>
</dbReference>
<evidence type="ECO:0000256" key="1">
    <source>
        <dbReference type="SAM" id="Phobius"/>
    </source>
</evidence>
<feature type="domain" description="DUF1559" evidence="2">
    <location>
        <begin position="39"/>
        <end position="319"/>
    </location>
</feature>
<evidence type="ECO:0000259" key="2">
    <source>
        <dbReference type="Pfam" id="PF07596"/>
    </source>
</evidence>
<keyword evidence="1" id="KW-0812">Transmembrane</keyword>
<protein>
    <recommendedName>
        <fullName evidence="2">DUF1559 domain-containing protein</fullName>
    </recommendedName>
</protein>
<dbReference type="RefSeq" id="WP_145263701.1">
    <property type="nucleotide sequence ID" value="NZ_CP036279.1"/>
</dbReference>
<dbReference type="InterPro" id="IPR045584">
    <property type="entry name" value="Pilin-like"/>
</dbReference>
<dbReference type="Gene3D" id="3.30.700.10">
    <property type="entry name" value="Glycoprotein, Type 4 Pilin"/>
    <property type="match status" value="1"/>
</dbReference>
<evidence type="ECO:0000313" key="4">
    <source>
        <dbReference type="Proteomes" id="UP000317093"/>
    </source>
</evidence>
<accession>A0A518B0C8</accession>
<dbReference type="Proteomes" id="UP000317093">
    <property type="component" value="Chromosome"/>
</dbReference>
<dbReference type="InterPro" id="IPR011453">
    <property type="entry name" value="DUF1559"/>
</dbReference>
<dbReference type="KEGG" id="knv:Pan216_12600"/>
<name>A0A518B0C8_9BACT</name>
<sequence length="337" mass="36005">MSSPRPNTPFPKKAFTLVELLVVIAIIGVLVALLLPAVQQAREAARRMQCSNNLRQIGIALHNYHDANNCFPAGGVTVGECCSEPSFSNWALSILQYGDQPSLADRYNFNIHNESVENNFVHQSLVKTYICPSDPSGGKLAIPLTGPGGTSARGGLDLTYRTGSYKGVAGAVGSIGTLREQGWWDGLYDYDGDGTLNYPEDQKRGVLHSVGAFPGEACESLSTVTDGASKTLMVGEKASVERLDLATFWAYPYIYYSMSHSIEHPLSLTADYDQCAALASAAGDWSAPCARGWGSTHAGVIQFVFVDGSVGAISESIDLTILYNLATINGGEIVELP</sequence>
<dbReference type="EMBL" id="CP036279">
    <property type="protein sequence ID" value="QDU60421.1"/>
    <property type="molecule type" value="Genomic_DNA"/>
</dbReference>
<dbReference type="InterPro" id="IPR012902">
    <property type="entry name" value="N_methyl_site"/>
</dbReference>
<dbReference type="NCBIfam" id="TIGR02532">
    <property type="entry name" value="IV_pilin_GFxxxE"/>
    <property type="match status" value="1"/>
</dbReference>
<organism evidence="3 4">
    <name type="scientific">Kolteria novifilia</name>
    <dbReference type="NCBI Taxonomy" id="2527975"/>
    <lineage>
        <taxon>Bacteria</taxon>
        <taxon>Pseudomonadati</taxon>
        <taxon>Planctomycetota</taxon>
        <taxon>Planctomycetia</taxon>
        <taxon>Kolteriales</taxon>
        <taxon>Kolteriaceae</taxon>
        <taxon>Kolteria</taxon>
    </lineage>
</organism>
<dbReference type="PANTHER" id="PTHR30093:SF2">
    <property type="entry name" value="TYPE II SECRETION SYSTEM PROTEIN H"/>
    <property type="match status" value="1"/>
</dbReference>
<proteinExistence type="predicted"/>